<evidence type="ECO:0000256" key="8">
    <source>
        <dbReference type="PIRSR" id="PIRSR602401-1"/>
    </source>
</evidence>
<dbReference type="GO" id="GO:0016125">
    <property type="term" value="P:sterol metabolic process"/>
    <property type="evidence" value="ECO:0007669"/>
    <property type="project" value="TreeGrafter"/>
</dbReference>
<dbReference type="PANTHER" id="PTHR24286:SF24">
    <property type="entry name" value="LANOSTEROL 14-ALPHA DEMETHYLASE"/>
    <property type="match status" value="1"/>
</dbReference>
<evidence type="ECO:0000256" key="3">
    <source>
        <dbReference type="ARBA" id="ARBA00022617"/>
    </source>
</evidence>
<dbReference type="InterPro" id="IPR002401">
    <property type="entry name" value="Cyt_P450_E_grp-I"/>
</dbReference>
<comment type="caution">
    <text evidence="10">The sequence shown here is derived from an EMBL/GenBank/DDBJ whole genome shotgun (WGS) entry which is preliminary data.</text>
</comment>
<evidence type="ECO:0000256" key="1">
    <source>
        <dbReference type="ARBA" id="ARBA00001971"/>
    </source>
</evidence>
<dbReference type="GO" id="GO:0005506">
    <property type="term" value="F:iron ion binding"/>
    <property type="evidence" value="ECO:0007669"/>
    <property type="project" value="InterPro"/>
</dbReference>
<protein>
    <submittedName>
        <fullName evidence="10">Fatty-acid peroxygenase</fullName>
    </submittedName>
</protein>
<dbReference type="CDD" id="cd11067">
    <property type="entry name" value="CYP152"/>
    <property type="match status" value="1"/>
</dbReference>
<dbReference type="Proteomes" id="UP000252884">
    <property type="component" value="Unassembled WGS sequence"/>
</dbReference>
<feature type="binding site" description="axial binding residue" evidence="8">
    <location>
        <position position="413"/>
    </location>
    <ligand>
        <name>heme</name>
        <dbReference type="ChEBI" id="CHEBI:30413"/>
    </ligand>
    <ligandPart>
        <name>Fe</name>
        <dbReference type="ChEBI" id="CHEBI:18248"/>
    </ligandPart>
</feature>
<reference evidence="10 11" key="1">
    <citation type="submission" date="2018-07" db="EMBL/GenBank/DDBJ databases">
        <title>Genomic Encyclopedia of Type Strains, Phase IV (KMG-IV): sequencing the most valuable type-strain genomes for metagenomic binning, comparative biology and taxonomic classification.</title>
        <authorList>
            <person name="Goeker M."/>
        </authorList>
    </citation>
    <scope>NUCLEOTIDE SEQUENCE [LARGE SCALE GENOMIC DNA]</scope>
    <source>
        <strain evidence="10 11">DSM 21634</strain>
    </source>
</reference>
<keyword evidence="5" id="KW-0560">Oxidoreductase</keyword>
<dbReference type="InterPro" id="IPR036396">
    <property type="entry name" value="Cyt_P450_sf"/>
</dbReference>
<keyword evidence="7" id="KW-0503">Monooxygenase</keyword>
<evidence type="ECO:0000313" key="11">
    <source>
        <dbReference type="Proteomes" id="UP000252884"/>
    </source>
</evidence>
<dbReference type="GO" id="GO:0016705">
    <property type="term" value="F:oxidoreductase activity, acting on paired donors, with incorporation or reduction of molecular oxygen"/>
    <property type="evidence" value="ECO:0007669"/>
    <property type="project" value="InterPro"/>
</dbReference>
<keyword evidence="6 8" id="KW-0408">Iron</keyword>
<proteinExistence type="inferred from homology"/>
<dbReference type="PRINTS" id="PR00463">
    <property type="entry name" value="EP450I"/>
</dbReference>
<evidence type="ECO:0000256" key="7">
    <source>
        <dbReference type="ARBA" id="ARBA00023033"/>
    </source>
</evidence>
<organism evidence="10 11">
    <name type="scientific">Pseudorhodoferax soli</name>
    <dbReference type="NCBI Taxonomy" id="545864"/>
    <lineage>
        <taxon>Bacteria</taxon>
        <taxon>Pseudomonadati</taxon>
        <taxon>Pseudomonadota</taxon>
        <taxon>Betaproteobacteria</taxon>
        <taxon>Burkholderiales</taxon>
        <taxon>Comamonadaceae</taxon>
    </lineage>
</organism>
<evidence type="ECO:0000256" key="9">
    <source>
        <dbReference type="SAM" id="MobiDB-lite"/>
    </source>
</evidence>
<feature type="region of interest" description="Disordered" evidence="9">
    <location>
        <begin position="30"/>
        <end position="50"/>
    </location>
</feature>
<dbReference type="InterPro" id="IPR001128">
    <property type="entry name" value="Cyt_P450"/>
</dbReference>
<evidence type="ECO:0000256" key="2">
    <source>
        <dbReference type="ARBA" id="ARBA00010617"/>
    </source>
</evidence>
<dbReference type="GO" id="GO:0004497">
    <property type="term" value="F:monooxygenase activity"/>
    <property type="evidence" value="ECO:0007669"/>
    <property type="project" value="UniProtKB-KW"/>
</dbReference>
<gene>
    <name evidence="10" type="ORF">DES41_105285</name>
</gene>
<dbReference type="GO" id="GO:0020037">
    <property type="term" value="F:heme binding"/>
    <property type="evidence" value="ECO:0007669"/>
    <property type="project" value="InterPro"/>
</dbReference>
<dbReference type="Pfam" id="PF00067">
    <property type="entry name" value="p450"/>
    <property type="match status" value="1"/>
</dbReference>
<comment type="similarity">
    <text evidence="2">Belongs to the cytochrome P450 family.</text>
</comment>
<keyword evidence="3 8" id="KW-0349">Heme</keyword>
<keyword evidence="11" id="KW-1185">Reference proteome</keyword>
<evidence type="ECO:0000313" key="10">
    <source>
        <dbReference type="EMBL" id="RCW70343.1"/>
    </source>
</evidence>
<dbReference type="PANTHER" id="PTHR24286">
    <property type="entry name" value="CYTOCHROME P450 26"/>
    <property type="match status" value="1"/>
</dbReference>
<dbReference type="EMBL" id="QPJK01000005">
    <property type="protein sequence ID" value="RCW70343.1"/>
    <property type="molecule type" value="Genomic_DNA"/>
</dbReference>
<dbReference type="SUPFAM" id="SSF48264">
    <property type="entry name" value="Cytochrome P450"/>
    <property type="match status" value="1"/>
</dbReference>
<name>A0A368XQU2_9BURK</name>
<evidence type="ECO:0000256" key="6">
    <source>
        <dbReference type="ARBA" id="ARBA00023004"/>
    </source>
</evidence>
<dbReference type="Gene3D" id="1.10.630.10">
    <property type="entry name" value="Cytochrome P450"/>
    <property type="match status" value="1"/>
</dbReference>
<sequence length="557" mass="61054">MAGWLQEFPLAREMRVRRSARRSGLGCPLRERALPRRRMPPTTSSAAAPRHGVGQLQAWDSTLAFAADPYRFIARACAAQGTRGVRGRLLLQPTVFLTGAAAARVFYESPQLLRHDAAPGALLATLIGRGGVQTLDGAAHRHRKAMFLHLLRGPAVGALLQAAEARWTRCVQMAHHGDTASGQALYPLMQHWLFETAMAWAGVPMPPADERPRCERAMVDLFDSAASSVPGHLRARASRRWLQRWLGRCIEDARDARPVFRADGAALAIALHRDPDGLRLPTEVAAVELLNVLRPIVAVSVFVTWCQHALLLHPHARALLDSDSGVLAFVQEVRRFYPFFPAATARVHGAFDADGLHFRDGERVLLDLYGTSRDPLCWEQPDEFRPARFLQAAPGRYSFVPQGGGDAALHHRCPGEDFAVALMALAVRRLAGTRCNAATDDLSIDMRRLPALPRMELCVRGLGPVPDTDTPPGEPTQTLHTSVRLGRARVFVQIRPVPPLDWRGMLDTTAQQRVAITRYAAAALREGRHSVCLRAVPGSVSLDDAPTAPAPGPARRR</sequence>
<evidence type="ECO:0000256" key="4">
    <source>
        <dbReference type="ARBA" id="ARBA00022723"/>
    </source>
</evidence>
<evidence type="ECO:0000256" key="5">
    <source>
        <dbReference type="ARBA" id="ARBA00023002"/>
    </source>
</evidence>
<accession>A0A368XQU2</accession>
<dbReference type="AlphaFoldDB" id="A0A368XQU2"/>
<keyword evidence="4 8" id="KW-0479">Metal-binding</keyword>
<comment type="cofactor">
    <cofactor evidence="1 8">
        <name>heme</name>
        <dbReference type="ChEBI" id="CHEBI:30413"/>
    </cofactor>
</comment>